<reference evidence="9" key="1">
    <citation type="journal article" date="2023" name="Mol. Phylogenet. Evol.">
        <title>Genome-scale phylogeny and comparative genomics of the fungal order Sordariales.</title>
        <authorList>
            <person name="Hensen N."/>
            <person name="Bonometti L."/>
            <person name="Westerberg I."/>
            <person name="Brannstrom I.O."/>
            <person name="Guillou S."/>
            <person name="Cros-Aarteil S."/>
            <person name="Calhoun S."/>
            <person name="Haridas S."/>
            <person name="Kuo A."/>
            <person name="Mondo S."/>
            <person name="Pangilinan J."/>
            <person name="Riley R."/>
            <person name="LaButti K."/>
            <person name="Andreopoulos B."/>
            <person name="Lipzen A."/>
            <person name="Chen C."/>
            <person name="Yan M."/>
            <person name="Daum C."/>
            <person name="Ng V."/>
            <person name="Clum A."/>
            <person name="Steindorff A."/>
            <person name="Ohm R.A."/>
            <person name="Martin F."/>
            <person name="Silar P."/>
            <person name="Natvig D.O."/>
            <person name="Lalanne C."/>
            <person name="Gautier V."/>
            <person name="Ament-Velasquez S.L."/>
            <person name="Kruys A."/>
            <person name="Hutchinson M.I."/>
            <person name="Powell A.J."/>
            <person name="Barry K."/>
            <person name="Miller A.N."/>
            <person name="Grigoriev I.V."/>
            <person name="Debuchy R."/>
            <person name="Gladieux P."/>
            <person name="Hiltunen Thoren M."/>
            <person name="Johannesson H."/>
        </authorList>
    </citation>
    <scope>NUCLEOTIDE SEQUENCE</scope>
    <source>
        <strain evidence="9">CBS 232.78</strain>
    </source>
</reference>
<evidence type="ECO:0000256" key="7">
    <source>
        <dbReference type="SAM" id="MobiDB-lite"/>
    </source>
</evidence>
<keyword evidence="6" id="KW-0539">Nucleus</keyword>
<dbReference type="AlphaFoldDB" id="A0AAE0NC09"/>
<feature type="region of interest" description="Disordered" evidence="7">
    <location>
        <begin position="587"/>
        <end position="666"/>
    </location>
</feature>
<feature type="compositionally biased region" description="Low complexity" evidence="7">
    <location>
        <begin position="647"/>
        <end position="659"/>
    </location>
</feature>
<evidence type="ECO:0000256" key="5">
    <source>
        <dbReference type="ARBA" id="ARBA00023163"/>
    </source>
</evidence>
<feature type="domain" description="Zn(2)-C6 fungal-type" evidence="8">
    <location>
        <begin position="43"/>
        <end position="72"/>
    </location>
</feature>
<feature type="compositionally biased region" description="Basic residues" evidence="7">
    <location>
        <begin position="29"/>
        <end position="40"/>
    </location>
</feature>
<sequence>MSHLSGANHLSTEAPLSPASTVAPDAVQKPKRARTSKPKVKTGCNNCKQRRIKCDEKRPACANCIRSKKICTGYPPPSRSARPFEEIRIAPKPLMAASAPPPGRDPIQLPPRRVVKYQRRTTPPLTPSAPIAVTPAAVAVAMVHVPSISLPFDDVEGLYFQLFREHTANELSGFFDSGFWARTVLQECHSQAAIRHAVVALGALYKTLEKSTESPPGSPVGDRDTSDGAMRHWEMAVRQYSHACNSLMQANSADTKTHRTRLMASVLLACFDSFIGDHKQAIVQIQNGLGLLEQLRAERRRAFIPKPEEPVEEELIQMFTRLAIQAKSYDMAFHFPHPWVVRLTTSSQEPSSPASDAASPVSLHQDPIPSRFSSIIEARLAWDTVCERILRFTETMFAHAQSGVMGVLPQSLRQYGIRFKQDIEAWSDAFEDILASRTAPGVNSQEKAGVAVLKMFQIMTQILFLMTFSDNEMQFDNFTQQFKAIVDLALEVVGDEERRAAAKRCPDPRYCRHRHRHEPDIYAACHIKPSFSADLGIVPPLFVVATKCRNRQIRKQAISLLRSSSRREAMWDSELTARIGEWIAEVEESDEPVSPGNSPMQIYSRPSTSSSSARLGSSIDFGDTALGPGGNAKWDPARRESSQGAASTTSTSTLNTNSLFPKPQPKSIPEEKRVMVRAVEFDLRERYALVQLGSRGLPTGAPDLKTRVTRISW</sequence>
<evidence type="ECO:0000256" key="2">
    <source>
        <dbReference type="ARBA" id="ARBA00022833"/>
    </source>
</evidence>
<evidence type="ECO:0000259" key="8">
    <source>
        <dbReference type="PROSITE" id="PS50048"/>
    </source>
</evidence>
<dbReference type="Pfam" id="PF00172">
    <property type="entry name" value="Zn_clus"/>
    <property type="match status" value="1"/>
</dbReference>
<evidence type="ECO:0000256" key="4">
    <source>
        <dbReference type="ARBA" id="ARBA00023125"/>
    </source>
</evidence>
<dbReference type="PROSITE" id="PS00463">
    <property type="entry name" value="ZN2_CY6_FUNGAL_1"/>
    <property type="match status" value="1"/>
</dbReference>
<dbReference type="PANTHER" id="PTHR36206:SF4">
    <property type="entry name" value="HYPOTHETICAL CONSERVED PROTEIN (EUROFUNG)-RELATED"/>
    <property type="match status" value="1"/>
</dbReference>
<dbReference type="Gene3D" id="4.10.240.10">
    <property type="entry name" value="Zn(2)-C6 fungal-type DNA-binding domain"/>
    <property type="match status" value="1"/>
</dbReference>
<keyword evidence="3" id="KW-0805">Transcription regulation</keyword>
<reference evidence="9" key="2">
    <citation type="submission" date="2023-06" db="EMBL/GenBank/DDBJ databases">
        <authorList>
            <consortium name="Lawrence Berkeley National Laboratory"/>
            <person name="Haridas S."/>
            <person name="Hensen N."/>
            <person name="Bonometti L."/>
            <person name="Westerberg I."/>
            <person name="Brannstrom I.O."/>
            <person name="Guillou S."/>
            <person name="Cros-Aarteil S."/>
            <person name="Calhoun S."/>
            <person name="Kuo A."/>
            <person name="Mondo S."/>
            <person name="Pangilinan J."/>
            <person name="Riley R."/>
            <person name="LaButti K."/>
            <person name="Andreopoulos B."/>
            <person name="Lipzen A."/>
            <person name="Chen C."/>
            <person name="Yanf M."/>
            <person name="Daum C."/>
            <person name="Ng V."/>
            <person name="Clum A."/>
            <person name="Steindorff A."/>
            <person name="Ohm R."/>
            <person name="Martin F."/>
            <person name="Silar P."/>
            <person name="Natvig D."/>
            <person name="Lalanne C."/>
            <person name="Gautier V."/>
            <person name="Ament-velasquez S.L."/>
            <person name="Kruys A."/>
            <person name="Hutchinson M.I."/>
            <person name="Powell A.J."/>
            <person name="Barry K."/>
            <person name="Miller A.N."/>
            <person name="Grigoriev I.V."/>
            <person name="Debuchy R."/>
            <person name="Gladieux P."/>
            <person name="Thoren M.H."/>
            <person name="Johannesson H."/>
        </authorList>
    </citation>
    <scope>NUCLEOTIDE SEQUENCE</scope>
    <source>
        <strain evidence="9">CBS 232.78</strain>
    </source>
</reference>
<dbReference type="GO" id="GO:0003677">
    <property type="term" value="F:DNA binding"/>
    <property type="evidence" value="ECO:0007669"/>
    <property type="project" value="UniProtKB-KW"/>
</dbReference>
<name>A0AAE0NC09_9PEZI</name>
<keyword evidence="1" id="KW-0479">Metal-binding</keyword>
<dbReference type="InterPro" id="IPR001138">
    <property type="entry name" value="Zn2Cys6_DnaBD"/>
</dbReference>
<evidence type="ECO:0000256" key="1">
    <source>
        <dbReference type="ARBA" id="ARBA00022723"/>
    </source>
</evidence>
<feature type="region of interest" description="Disordered" evidence="7">
    <location>
        <begin position="1"/>
        <end position="44"/>
    </location>
</feature>
<dbReference type="SUPFAM" id="SSF57701">
    <property type="entry name" value="Zn2/Cys6 DNA-binding domain"/>
    <property type="match status" value="1"/>
</dbReference>
<evidence type="ECO:0000313" key="10">
    <source>
        <dbReference type="Proteomes" id="UP001285441"/>
    </source>
</evidence>
<comment type="caution">
    <text evidence="9">The sequence shown here is derived from an EMBL/GenBank/DDBJ whole genome shotgun (WGS) entry which is preliminary data.</text>
</comment>
<dbReference type="SMART" id="SM00066">
    <property type="entry name" value="GAL4"/>
    <property type="match status" value="1"/>
</dbReference>
<dbReference type="GO" id="GO:0008270">
    <property type="term" value="F:zinc ion binding"/>
    <property type="evidence" value="ECO:0007669"/>
    <property type="project" value="InterPro"/>
</dbReference>
<proteinExistence type="predicted"/>
<evidence type="ECO:0000256" key="3">
    <source>
        <dbReference type="ARBA" id="ARBA00023015"/>
    </source>
</evidence>
<dbReference type="PROSITE" id="PS50048">
    <property type="entry name" value="ZN2_CY6_FUNGAL_2"/>
    <property type="match status" value="1"/>
</dbReference>
<gene>
    <name evidence="9" type="ORF">B0H63DRAFT_479913</name>
</gene>
<keyword evidence="5" id="KW-0804">Transcription</keyword>
<dbReference type="InterPro" id="IPR036864">
    <property type="entry name" value="Zn2-C6_fun-type_DNA-bd_sf"/>
</dbReference>
<dbReference type="CDD" id="cd00067">
    <property type="entry name" value="GAL4"/>
    <property type="match status" value="1"/>
</dbReference>
<keyword evidence="10" id="KW-1185">Reference proteome</keyword>
<keyword evidence="2" id="KW-0862">Zinc</keyword>
<evidence type="ECO:0000256" key="6">
    <source>
        <dbReference type="ARBA" id="ARBA00023242"/>
    </source>
</evidence>
<dbReference type="Proteomes" id="UP001285441">
    <property type="component" value="Unassembled WGS sequence"/>
</dbReference>
<dbReference type="InterPro" id="IPR052360">
    <property type="entry name" value="Transcr_Regulatory_Proteins"/>
</dbReference>
<organism evidence="9 10">
    <name type="scientific">Podospora didyma</name>
    <dbReference type="NCBI Taxonomy" id="330526"/>
    <lineage>
        <taxon>Eukaryota</taxon>
        <taxon>Fungi</taxon>
        <taxon>Dikarya</taxon>
        <taxon>Ascomycota</taxon>
        <taxon>Pezizomycotina</taxon>
        <taxon>Sordariomycetes</taxon>
        <taxon>Sordariomycetidae</taxon>
        <taxon>Sordariales</taxon>
        <taxon>Podosporaceae</taxon>
        <taxon>Podospora</taxon>
    </lineage>
</organism>
<dbReference type="InterPro" id="IPR021858">
    <property type="entry name" value="Fun_TF"/>
</dbReference>
<dbReference type="GO" id="GO:0000981">
    <property type="term" value="F:DNA-binding transcription factor activity, RNA polymerase II-specific"/>
    <property type="evidence" value="ECO:0007669"/>
    <property type="project" value="InterPro"/>
</dbReference>
<dbReference type="EMBL" id="JAULSW010000006">
    <property type="protein sequence ID" value="KAK3378447.1"/>
    <property type="molecule type" value="Genomic_DNA"/>
</dbReference>
<keyword evidence="4" id="KW-0238">DNA-binding</keyword>
<protein>
    <recommendedName>
        <fullName evidence="8">Zn(2)-C6 fungal-type domain-containing protein</fullName>
    </recommendedName>
</protein>
<dbReference type="PANTHER" id="PTHR36206">
    <property type="entry name" value="ASPERCRYPTIN BIOSYNTHESIS CLUSTER-SPECIFIC TRANSCRIPTION REGULATOR ATNN-RELATED"/>
    <property type="match status" value="1"/>
</dbReference>
<accession>A0AAE0NC09</accession>
<dbReference type="Pfam" id="PF11951">
    <property type="entry name" value="Fungal_trans_2"/>
    <property type="match status" value="1"/>
</dbReference>
<evidence type="ECO:0000313" key="9">
    <source>
        <dbReference type="EMBL" id="KAK3378447.1"/>
    </source>
</evidence>
<feature type="compositionally biased region" description="Low complexity" evidence="7">
    <location>
        <begin position="604"/>
        <end position="618"/>
    </location>
</feature>